<evidence type="ECO:0000256" key="1">
    <source>
        <dbReference type="ARBA" id="ARBA00023157"/>
    </source>
</evidence>
<evidence type="ECO:0000313" key="4">
    <source>
        <dbReference type="EMBL" id="CAG5135452.1"/>
    </source>
</evidence>
<reference evidence="4" key="1">
    <citation type="submission" date="2021-04" db="EMBL/GenBank/DDBJ databases">
        <authorList>
            <consortium name="Molecular Ecology Group"/>
        </authorList>
    </citation>
    <scope>NUCLEOTIDE SEQUENCE</scope>
</reference>
<evidence type="ECO:0000256" key="2">
    <source>
        <dbReference type="ARBA" id="ARBA00024195"/>
    </source>
</evidence>
<dbReference type="EMBL" id="CAJHNH020008312">
    <property type="protein sequence ID" value="CAG5135452.1"/>
    <property type="molecule type" value="Genomic_DNA"/>
</dbReference>
<feature type="non-terminal residue" evidence="4">
    <location>
        <position position="1"/>
    </location>
</feature>
<feature type="domain" description="Peptidase S1" evidence="3">
    <location>
        <begin position="9"/>
        <end position="257"/>
    </location>
</feature>
<dbReference type="InterPro" id="IPR009003">
    <property type="entry name" value="Peptidase_S1_PA"/>
</dbReference>
<comment type="similarity">
    <text evidence="2">Belongs to the peptidase S1 family. CLIP subfamily.</text>
</comment>
<dbReference type="SMART" id="SM00020">
    <property type="entry name" value="Tryp_SPc"/>
    <property type="match status" value="1"/>
</dbReference>
<evidence type="ECO:0000259" key="3">
    <source>
        <dbReference type="PROSITE" id="PS50240"/>
    </source>
</evidence>
<gene>
    <name evidence="4" type="ORF">CUNI_LOCUS21010</name>
</gene>
<organism evidence="4 5">
    <name type="scientific">Candidula unifasciata</name>
    <dbReference type="NCBI Taxonomy" id="100452"/>
    <lineage>
        <taxon>Eukaryota</taxon>
        <taxon>Metazoa</taxon>
        <taxon>Spiralia</taxon>
        <taxon>Lophotrochozoa</taxon>
        <taxon>Mollusca</taxon>
        <taxon>Gastropoda</taxon>
        <taxon>Heterobranchia</taxon>
        <taxon>Euthyneura</taxon>
        <taxon>Panpulmonata</taxon>
        <taxon>Eupulmonata</taxon>
        <taxon>Stylommatophora</taxon>
        <taxon>Helicina</taxon>
        <taxon>Helicoidea</taxon>
        <taxon>Geomitridae</taxon>
        <taxon>Candidula</taxon>
    </lineage>
</organism>
<proteinExistence type="inferred from homology"/>
<name>A0A8S4A5A0_9EUPU</name>
<accession>A0A8S4A5A0</accession>
<dbReference type="Pfam" id="PF00089">
    <property type="entry name" value="Trypsin"/>
    <property type="match status" value="1"/>
</dbReference>
<dbReference type="Gene3D" id="2.40.10.10">
    <property type="entry name" value="Trypsin-like serine proteases"/>
    <property type="match status" value="1"/>
</dbReference>
<evidence type="ECO:0000313" key="5">
    <source>
        <dbReference type="Proteomes" id="UP000678393"/>
    </source>
</evidence>
<keyword evidence="1" id="KW-1015">Disulfide bond</keyword>
<comment type="caution">
    <text evidence="4">The sequence shown here is derived from an EMBL/GenBank/DDBJ whole genome shotgun (WGS) entry which is preliminary data.</text>
</comment>
<dbReference type="GO" id="GO:0004252">
    <property type="term" value="F:serine-type endopeptidase activity"/>
    <property type="evidence" value="ECO:0007669"/>
    <property type="project" value="InterPro"/>
</dbReference>
<dbReference type="InterPro" id="IPR001254">
    <property type="entry name" value="Trypsin_dom"/>
</dbReference>
<sequence length="262" mass="28444">SLSVIHPRIIGGSEVKDRCRPPYNSMVALQFEASSGAFTFCSAAMLSETVLVTAGSCVSQIAILNENPITAVIGERDLYMTDFDEQRISIESIKIHPLFNNLTLDNNIALLRLSKSAMLSSCVRPIAKYATDPTACGDLDQSCLMVGWGPYADIDKPTNSRLPRYAAITVYGETVTGLWSRFERGVDPPTGSLYAEAANPHIKACFFDWGGIVSCIRNGIYVLGGVIGELNCNSAVSLPILVTDVPSYQTWIDKCTANWNSC</sequence>
<protein>
    <recommendedName>
        <fullName evidence="3">Peptidase S1 domain-containing protein</fullName>
    </recommendedName>
</protein>
<dbReference type="AlphaFoldDB" id="A0A8S4A5A0"/>
<dbReference type="PANTHER" id="PTHR24256">
    <property type="entry name" value="TRYPTASE-RELATED"/>
    <property type="match status" value="1"/>
</dbReference>
<dbReference type="Proteomes" id="UP000678393">
    <property type="component" value="Unassembled WGS sequence"/>
</dbReference>
<dbReference type="OrthoDB" id="6049173at2759"/>
<keyword evidence="5" id="KW-1185">Reference proteome</keyword>
<dbReference type="InterPro" id="IPR043504">
    <property type="entry name" value="Peptidase_S1_PA_chymotrypsin"/>
</dbReference>
<dbReference type="GO" id="GO:0006508">
    <property type="term" value="P:proteolysis"/>
    <property type="evidence" value="ECO:0007669"/>
    <property type="project" value="InterPro"/>
</dbReference>
<dbReference type="SUPFAM" id="SSF50494">
    <property type="entry name" value="Trypsin-like serine proteases"/>
    <property type="match status" value="1"/>
</dbReference>
<dbReference type="PROSITE" id="PS50240">
    <property type="entry name" value="TRYPSIN_DOM"/>
    <property type="match status" value="1"/>
</dbReference>
<dbReference type="InterPro" id="IPR051487">
    <property type="entry name" value="Ser/Thr_Proteases_Immune/Dev"/>
</dbReference>